<evidence type="ECO:0000256" key="5">
    <source>
        <dbReference type="ARBA" id="ARBA00022695"/>
    </source>
</evidence>
<protein>
    <recommendedName>
        <fullName evidence="2">DNA-directed RNA polymerase</fullName>
        <ecNumber evidence="2">2.7.7.6</ecNumber>
    </recommendedName>
</protein>
<dbReference type="Proteomes" id="UP000562682">
    <property type="component" value="Unassembled WGS sequence"/>
</dbReference>
<evidence type="ECO:0000313" key="9">
    <source>
        <dbReference type="Proteomes" id="UP000562682"/>
    </source>
</evidence>
<gene>
    <name evidence="8" type="ORF">FDENT_14092</name>
</gene>
<evidence type="ECO:0000313" key="8">
    <source>
        <dbReference type="EMBL" id="KAF5658343.1"/>
    </source>
</evidence>
<keyword evidence="4" id="KW-0808">Transferase</keyword>
<dbReference type="GO" id="GO:0003899">
    <property type="term" value="F:DNA-directed RNA polymerase activity"/>
    <property type="evidence" value="ECO:0007669"/>
    <property type="project" value="UniProtKB-EC"/>
</dbReference>
<comment type="caution">
    <text evidence="8">The sequence shown here is derived from an EMBL/GenBank/DDBJ whole genome shotgun (WGS) entry which is preliminary data.</text>
</comment>
<dbReference type="PANTHER" id="PTHR20856">
    <property type="entry name" value="DNA-DIRECTED RNA POLYMERASE I SUBUNIT 2"/>
    <property type="match status" value="1"/>
</dbReference>
<evidence type="ECO:0000259" key="7">
    <source>
        <dbReference type="Pfam" id="PF04563"/>
    </source>
</evidence>
<dbReference type="AlphaFoldDB" id="A0A8H5SWE3"/>
<sequence>MPTVDDGFEALLEPFYNGKKLTDPISTKEDKFQLLPAFLKVKGLVKQHIDSYNFFVEQEIKDIVRANRTIRSEVDSNFWLEFTDIRVDSPRRQDWTDNKSHSEVTPMECRLRDMTYAAPIFVDIQYIRDKQRIVRKNVPLGRM</sequence>
<dbReference type="Pfam" id="PF04563">
    <property type="entry name" value="RNA_pol_Rpb2_1"/>
    <property type="match status" value="1"/>
</dbReference>
<dbReference type="GO" id="GO:0003677">
    <property type="term" value="F:DNA binding"/>
    <property type="evidence" value="ECO:0007669"/>
    <property type="project" value="InterPro"/>
</dbReference>
<feature type="domain" description="RNA polymerase beta subunit protrusion" evidence="7">
    <location>
        <begin position="43"/>
        <end position="143"/>
    </location>
</feature>
<dbReference type="InterPro" id="IPR007644">
    <property type="entry name" value="RNA_pol_bsu_protrusion"/>
</dbReference>
<keyword evidence="5" id="KW-0548">Nucleotidyltransferase</keyword>
<dbReference type="GO" id="GO:0000428">
    <property type="term" value="C:DNA-directed RNA polymerase complex"/>
    <property type="evidence" value="ECO:0007669"/>
    <property type="project" value="UniProtKB-KW"/>
</dbReference>
<dbReference type="SUPFAM" id="SSF64484">
    <property type="entry name" value="beta and beta-prime subunits of DNA dependent RNA-polymerase"/>
    <property type="match status" value="1"/>
</dbReference>
<name>A0A8H5SWE3_9HYPO</name>
<keyword evidence="3 8" id="KW-0240">DNA-directed RNA polymerase</keyword>
<organism evidence="8 9">
    <name type="scientific">Fusarium denticulatum</name>
    <dbReference type="NCBI Taxonomy" id="48507"/>
    <lineage>
        <taxon>Eukaryota</taxon>
        <taxon>Fungi</taxon>
        <taxon>Dikarya</taxon>
        <taxon>Ascomycota</taxon>
        <taxon>Pezizomycotina</taxon>
        <taxon>Sordariomycetes</taxon>
        <taxon>Hypocreomycetidae</taxon>
        <taxon>Hypocreales</taxon>
        <taxon>Nectriaceae</taxon>
        <taxon>Fusarium</taxon>
        <taxon>Fusarium fujikuroi species complex</taxon>
    </lineage>
</organism>
<dbReference type="Gene3D" id="3.90.1100.10">
    <property type="match status" value="1"/>
</dbReference>
<reference evidence="8 9" key="1">
    <citation type="submission" date="2020-05" db="EMBL/GenBank/DDBJ databases">
        <title>Identification and distribution of gene clusters putatively required for synthesis of sphingolipid metabolism inhibitors in phylogenetically diverse species of the filamentous fungus Fusarium.</title>
        <authorList>
            <person name="Kim H.-S."/>
            <person name="Busman M."/>
            <person name="Brown D.W."/>
            <person name="Divon H."/>
            <person name="Uhlig S."/>
            <person name="Proctor R.H."/>
        </authorList>
    </citation>
    <scope>NUCLEOTIDE SEQUENCE [LARGE SCALE GENOMIC DNA]</scope>
    <source>
        <strain evidence="8 9">NRRL 25311</strain>
    </source>
</reference>
<keyword evidence="9" id="KW-1185">Reference proteome</keyword>
<dbReference type="GO" id="GO:0032549">
    <property type="term" value="F:ribonucleoside binding"/>
    <property type="evidence" value="ECO:0007669"/>
    <property type="project" value="InterPro"/>
</dbReference>
<evidence type="ECO:0000256" key="3">
    <source>
        <dbReference type="ARBA" id="ARBA00022478"/>
    </source>
</evidence>
<dbReference type="InterPro" id="IPR015712">
    <property type="entry name" value="DNA-dir_RNA_pol_su2"/>
</dbReference>
<feature type="non-terminal residue" evidence="8">
    <location>
        <position position="1"/>
    </location>
</feature>
<dbReference type="EC" id="2.7.7.6" evidence="2"/>
<proteinExistence type="inferred from homology"/>
<evidence type="ECO:0000256" key="4">
    <source>
        <dbReference type="ARBA" id="ARBA00022679"/>
    </source>
</evidence>
<keyword evidence="6" id="KW-0804">Transcription</keyword>
<comment type="similarity">
    <text evidence="1">Belongs to the RNA polymerase beta chain family.</text>
</comment>
<evidence type="ECO:0000256" key="6">
    <source>
        <dbReference type="ARBA" id="ARBA00023163"/>
    </source>
</evidence>
<accession>A0A8H5SWE3</accession>
<evidence type="ECO:0000256" key="1">
    <source>
        <dbReference type="ARBA" id="ARBA00006835"/>
    </source>
</evidence>
<evidence type="ECO:0000256" key="2">
    <source>
        <dbReference type="ARBA" id="ARBA00012418"/>
    </source>
</evidence>
<dbReference type="GO" id="GO:0006351">
    <property type="term" value="P:DNA-templated transcription"/>
    <property type="evidence" value="ECO:0007669"/>
    <property type="project" value="InterPro"/>
</dbReference>
<dbReference type="EMBL" id="JAAOAK010000688">
    <property type="protein sequence ID" value="KAF5658343.1"/>
    <property type="molecule type" value="Genomic_DNA"/>
</dbReference>